<dbReference type="AlphaFoldDB" id="A0A923HTJ4"/>
<dbReference type="Proteomes" id="UP000616595">
    <property type="component" value="Unassembled WGS sequence"/>
</dbReference>
<evidence type="ECO:0000259" key="2">
    <source>
        <dbReference type="Pfam" id="PF00440"/>
    </source>
</evidence>
<comment type="caution">
    <text evidence="3">The sequence shown here is derived from an EMBL/GenBank/DDBJ whole genome shotgun (WGS) entry which is preliminary data.</text>
</comment>
<dbReference type="InterPro" id="IPR009057">
    <property type="entry name" value="Homeodomain-like_sf"/>
</dbReference>
<dbReference type="Gene3D" id="1.10.357.10">
    <property type="entry name" value="Tetracycline Repressor, domain 2"/>
    <property type="match status" value="1"/>
</dbReference>
<dbReference type="GO" id="GO:0003677">
    <property type="term" value="F:DNA binding"/>
    <property type="evidence" value="ECO:0007669"/>
    <property type="project" value="UniProtKB-KW"/>
</dbReference>
<evidence type="ECO:0000313" key="4">
    <source>
        <dbReference type="Proteomes" id="UP000616595"/>
    </source>
</evidence>
<keyword evidence="1" id="KW-0238">DNA-binding</keyword>
<feature type="domain" description="HTH tetR-type" evidence="2">
    <location>
        <begin position="5"/>
        <end position="39"/>
    </location>
</feature>
<dbReference type="RefSeq" id="WP_148565839.1">
    <property type="nucleotide sequence ID" value="NZ_RXYA01000002.1"/>
</dbReference>
<reference evidence="3" key="1">
    <citation type="submission" date="2019-10" db="EMBL/GenBank/DDBJ databases">
        <authorList>
            <person name="Ross D.E."/>
            <person name="Gulliver D."/>
        </authorList>
    </citation>
    <scope>NUCLEOTIDE SEQUENCE</scope>
    <source>
        <strain evidence="3">DER-2019</strain>
    </source>
</reference>
<evidence type="ECO:0000313" key="3">
    <source>
        <dbReference type="EMBL" id="MBC3887462.1"/>
    </source>
</evidence>
<dbReference type="PANTHER" id="PTHR43479:SF23">
    <property type="entry name" value="HTH TETR-TYPE DOMAIN-CONTAINING PROTEIN"/>
    <property type="match status" value="1"/>
</dbReference>
<evidence type="ECO:0000256" key="1">
    <source>
        <dbReference type="ARBA" id="ARBA00023125"/>
    </source>
</evidence>
<name>A0A923HTJ4_9FIRM</name>
<dbReference type="PANTHER" id="PTHR43479">
    <property type="entry name" value="ACREF/ENVCD OPERON REPRESSOR-RELATED"/>
    <property type="match status" value="1"/>
</dbReference>
<gene>
    <name evidence="3" type="ORF">GH810_03975</name>
</gene>
<dbReference type="InterPro" id="IPR050624">
    <property type="entry name" value="HTH-type_Tx_Regulator"/>
</dbReference>
<sequence length="96" mass="11286">MIRQAFLELIQEKDVEKITVTDIITRADINRGTFYAHYQDIPEEIKKTPEFIIHLHFMAGGIINLYQVWLRGGLNSSIQDITYEIWRILSIYPECS</sequence>
<dbReference type="Pfam" id="PF00440">
    <property type="entry name" value="TetR_N"/>
    <property type="match status" value="1"/>
</dbReference>
<accession>A0A923HTJ4</accession>
<dbReference type="SUPFAM" id="SSF46689">
    <property type="entry name" value="Homeodomain-like"/>
    <property type="match status" value="1"/>
</dbReference>
<dbReference type="EMBL" id="WJBD01000003">
    <property type="protein sequence ID" value="MBC3887462.1"/>
    <property type="molecule type" value="Genomic_DNA"/>
</dbReference>
<keyword evidence="4" id="KW-1185">Reference proteome</keyword>
<dbReference type="OrthoDB" id="9810250at2"/>
<organism evidence="3 4">
    <name type="scientific">Acetobacterium paludosum</name>
    <dbReference type="NCBI Taxonomy" id="52693"/>
    <lineage>
        <taxon>Bacteria</taxon>
        <taxon>Bacillati</taxon>
        <taxon>Bacillota</taxon>
        <taxon>Clostridia</taxon>
        <taxon>Eubacteriales</taxon>
        <taxon>Eubacteriaceae</taxon>
        <taxon>Acetobacterium</taxon>
    </lineage>
</organism>
<proteinExistence type="predicted"/>
<reference evidence="3" key="2">
    <citation type="submission" date="2020-10" db="EMBL/GenBank/DDBJ databases">
        <title>Comparative genomics of the Acetobacterium genus.</title>
        <authorList>
            <person name="Marshall C."/>
            <person name="May H."/>
            <person name="Norman S."/>
        </authorList>
    </citation>
    <scope>NUCLEOTIDE SEQUENCE</scope>
    <source>
        <strain evidence="3">DER-2019</strain>
    </source>
</reference>
<protein>
    <submittedName>
        <fullName evidence="3">TetR family transcriptional regulator</fullName>
    </submittedName>
</protein>
<dbReference type="InterPro" id="IPR001647">
    <property type="entry name" value="HTH_TetR"/>
</dbReference>